<gene>
    <name evidence="1" type="ORF">SJAV_10060</name>
</gene>
<dbReference type="GeneID" id="92353933"/>
<dbReference type="RefSeq" id="WP_369611237.1">
    <property type="nucleotide sequence ID" value="NZ_AP031322.1"/>
</dbReference>
<protein>
    <submittedName>
        <fullName evidence="1">Uncharacterized protein</fullName>
    </submittedName>
</protein>
<dbReference type="KEGG" id="sjv:SJAV_10060"/>
<sequence>MQINKSLLKRDVERIEIRDLIKDKKINDIDGDWIRITDYFSFNKDTILLLASEYKKKYGSLAPTISLALLIYGLGLDKREEYMNDESDWEYVKNAIGKFPFEEYYDYENRMYDIHIKTLKTLHKYEFLKYSRNDFVHLQTWILATYLAMLEENHCTITPVRENRVLVSLSIKGNKKDIENVEEQIRKRYGVLFDLNVGWFTYS</sequence>
<proteinExistence type="predicted"/>
<dbReference type="AlphaFoldDB" id="A0AAT9GQ88"/>
<dbReference type="EMBL" id="AP031322">
    <property type="protein sequence ID" value="BFH73062.1"/>
    <property type="molecule type" value="Genomic_DNA"/>
</dbReference>
<name>A0AAT9GQ88_9CREN</name>
<evidence type="ECO:0000313" key="1">
    <source>
        <dbReference type="EMBL" id="BFH73062.1"/>
    </source>
</evidence>
<reference evidence="1" key="1">
    <citation type="submission" date="2024-03" db="EMBL/GenBank/DDBJ databases">
        <title>Complete genome sequence of Sulfurisphaera javensis strain KD-1.</title>
        <authorList>
            <person name="Sakai H."/>
            <person name="Nur N."/>
            <person name="Suwanto A."/>
            <person name="Kurosawa N."/>
        </authorList>
    </citation>
    <scope>NUCLEOTIDE SEQUENCE</scope>
    <source>
        <strain evidence="1">KD-1</strain>
    </source>
</reference>
<organism evidence="1">
    <name type="scientific">Sulfurisphaera javensis</name>
    <dbReference type="NCBI Taxonomy" id="2049879"/>
    <lineage>
        <taxon>Archaea</taxon>
        <taxon>Thermoproteota</taxon>
        <taxon>Thermoprotei</taxon>
        <taxon>Sulfolobales</taxon>
        <taxon>Sulfolobaceae</taxon>
        <taxon>Sulfurisphaera</taxon>
    </lineage>
</organism>
<accession>A0AAT9GQ88</accession>